<evidence type="ECO:0000313" key="1">
    <source>
        <dbReference type="EMBL" id="KAG2203020.1"/>
    </source>
</evidence>
<protein>
    <submittedName>
        <fullName evidence="1">Uncharacterized protein</fullName>
    </submittedName>
</protein>
<dbReference type="AlphaFoldDB" id="A0A8H7R341"/>
<comment type="caution">
    <text evidence="1">The sequence shown here is derived from an EMBL/GenBank/DDBJ whole genome shotgun (WGS) entry which is preliminary data.</text>
</comment>
<name>A0A8H7R341_9FUNG</name>
<gene>
    <name evidence="1" type="ORF">INT47_013236</name>
</gene>
<dbReference type="Proteomes" id="UP000603453">
    <property type="component" value="Unassembled WGS sequence"/>
</dbReference>
<accession>A0A8H7R341</accession>
<proteinExistence type="predicted"/>
<dbReference type="EMBL" id="JAEPRD010000055">
    <property type="protein sequence ID" value="KAG2203020.1"/>
    <property type="molecule type" value="Genomic_DNA"/>
</dbReference>
<reference evidence="1" key="1">
    <citation type="submission" date="2020-12" db="EMBL/GenBank/DDBJ databases">
        <title>Metabolic potential, ecology and presence of endohyphal bacteria is reflected in genomic diversity of Mucoromycotina.</title>
        <authorList>
            <person name="Muszewska A."/>
            <person name="Okrasinska A."/>
            <person name="Steczkiewicz K."/>
            <person name="Drgas O."/>
            <person name="Orlowska M."/>
            <person name="Perlinska-Lenart U."/>
            <person name="Aleksandrzak-Piekarczyk T."/>
            <person name="Szatraj K."/>
            <person name="Zielenkiewicz U."/>
            <person name="Pilsyk S."/>
            <person name="Malc E."/>
            <person name="Mieczkowski P."/>
            <person name="Kruszewska J.S."/>
            <person name="Biernat P."/>
            <person name="Pawlowska J."/>
        </authorList>
    </citation>
    <scope>NUCLEOTIDE SEQUENCE</scope>
    <source>
        <strain evidence="1">WA0000017839</strain>
    </source>
</reference>
<evidence type="ECO:0000313" key="2">
    <source>
        <dbReference type="Proteomes" id="UP000603453"/>
    </source>
</evidence>
<keyword evidence="2" id="KW-1185">Reference proteome</keyword>
<organism evidence="1 2">
    <name type="scientific">Mucor saturninus</name>
    <dbReference type="NCBI Taxonomy" id="64648"/>
    <lineage>
        <taxon>Eukaryota</taxon>
        <taxon>Fungi</taxon>
        <taxon>Fungi incertae sedis</taxon>
        <taxon>Mucoromycota</taxon>
        <taxon>Mucoromycotina</taxon>
        <taxon>Mucoromycetes</taxon>
        <taxon>Mucorales</taxon>
        <taxon>Mucorineae</taxon>
        <taxon>Mucoraceae</taxon>
        <taxon>Mucor</taxon>
    </lineage>
</organism>
<sequence>MVSLKVEYRKISFNMGRINGDQLTLLTHFNKLTQLDLHNSCSPELTMFDIRDACPHLVTLQYWSKCGIPNLTANEEKYRILNRDIKTLSIVAPSMPKIFINHIAKHVTCDANALVLDILGNNFVQLD</sequence>